<accession>A0A928VZW9</accession>
<dbReference type="EMBL" id="JADEXN010000412">
    <property type="protein sequence ID" value="MBE9042689.1"/>
    <property type="molecule type" value="Genomic_DNA"/>
</dbReference>
<reference evidence="2" key="1">
    <citation type="submission" date="2020-10" db="EMBL/GenBank/DDBJ databases">
        <authorList>
            <person name="Castelo-Branco R."/>
            <person name="Eusebio N."/>
            <person name="Adriana R."/>
            <person name="Vieira A."/>
            <person name="Brugerolle De Fraissinette N."/>
            <person name="Rezende De Castro R."/>
            <person name="Schneider M.P."/>
            <person name="Vasconcelos V."/>
            <person name="Leao P.N."/>
        </authorList>
    </citation>
    <scope>NUCLEOTIDE SEQUENCE</scope>
    <source>
        <strain evidence="2">LEGE 11467</strain>
    </source>
</reference>
<dbReference type="AlphaFoldDB" id="A0A928VZW9"/>
<name>A0A928VZW9_9CYAN</name>
<feature type="repeat" description="TPR" evidence="1">
    <location>
        <begin position="140"/>
        <end position="173"/>
    </location>
</feature>
<evidence type="ECO:0000313" key="3">
    <source>
        <dbReference type="Proteomes" id="UP000621799"/>
    </source>
</evidence>
<dbReference type="SUPFAM" id="SSF52540">
    <property type="entry name" value="P-loop containing nucleoside triphosphate hydrolases"/>
    <property type="match status" value="1"/>
</dbReference>
<proteinExistence type="predicted"/>
<dbReference type="SMART" id="SM00028">
    <property type="entry name" value="TPR"/>
    <property type="match status" value="7"/>
</dbReference>
<keyword evidence="1" id="KW-0802">TPR repeat</keyword>
<dbReference type="PANTHER" id="PTHR12558:SF13">
    <property type="entry name" value="CELL DIVISION CYCLE PROTEIN 27 HOMOLOG"/>
    <property type="match status" value="1"/>
</dbReference>
<dbReference type="InterPro" id="IPR027417">
    <property type="entry name" value="P-loop_NTPase"/>
</dbReference>
<dbReference type="Pfam" id="PF00515">
    <property type="entry name" value="TPR_1"/>
    <property type="match status" value="1"/>
</dbReference>
<dbReference type="Gene3D" id="1.25.40.10">
    <property type="entry name" value="Tetratricopeptide repeat domain"/>
    <property type="match status" value="1"/>
</dbReference>
<keyword evidence="3" id="KW-1185">Reference proteome</keyword>
<dbReference type="InterPro" id="IPR019734">
    <property type="entry name" value="TPR_rpt"/>
</dbReference>
<feature type="repeat" description="TPR" evidence="1">
    <location>
        <begin position="38"/>
        <end position="71"/>
    </location>
</feature>
<dbReference type="Gene3D" id="3.40.50.300">
    <property type="entry name" value="P-loop containing nucleotide triphosphate hydrolases"/>
    <property type="match status" value="1"/>
</dbReference>
<evidence type="ECO:0000313" key="2">
    <source>
        <dbReference type="EMBL" id="MBE9042689.1"/>
    </source>
</evidence>
<dbReference type="Proteomes" id="UP000621799">
    <property type="component" value="Unassembled WGS sequence"/>
</dbReference>
<dbReference type="PROSITE" id="PS50005">
    <property type="entry name" value="TPR"/>
    <property type="match status" value="6"/>
</dbReference>
<dbReference type="InterPro" id="IPR011990">
    <property type="entry name" value="TPR-like_helical_dom_sf"/>
</dbReference>
<feature type="repeat" description="TPR" evidence="1">
    <location>
        <begin position="174"/>
        <end position="207"/>
    </location>
</feature>
<dbReference type="PROSITE" id="PS50293">
    <property type="entry name" value="TPR_REGION"/>
    <property type="match status" value="3"/>
</dbReference>
<dbReference type="SUPFAM" id="SSF48452">
    <property type="entry name" value="TPR-like"/>
    <property type="match status" value="1"/>
</dbReference>
<dbReference type="Pfam" id="PF13469">
    <property type="entry name" value="Sulfotransfer_3"/>
    <property type="match status" value="1"/>
</dbReference>
<sequence length="591" mass="66368">MATVAEALDAANFYYRSRNLRSTDAICRKILQQEPDRPEALNLLGAVACQVGDLERAIASISRAIELNPRQPDFYCNLAESYKRLGKPDRAIAAFRQALELQPDAVEGYKGLGDLLFEEGNFNEAQNCYQKWMQLEPNSAIVRFKLGLLAKERGKIEEAIPLYEQALQLQPNFVDAYNYLGQAFICQGKFEEAIALHQKALALQPDCLDAIISLAGIYERQRQFDRAEALLRPAIEAGTDHAGIIHAFAVLCQHQKKPADAIEPLKQRLSRGDLTASHRRAFLFTLADSYDASGNFDLAFDCYRQANDLKPMTFDPGPTARAIANIKNTFTREGLAGFATASNSSQLPIFIVGMPRSGTSLAEQILASHPRVFGAGERSALHQLAKQIGPSLGSQVRYPRCLDSLNVLAADRIASEYLQMLQSLAPDASFVTDKMPSNFLHLGLIQLLFPGAKIIHCVRHPLDTCLSCYFQDFLGTHAYAYDLNSLGTFYQLYWDLMAHWQQALSLPIFELRYEELVTEPESKIRNLVEFCGLEWDDACLRFHQSDRHIPTASYHQVQQPIYTKSVARYKNYDRYLDVLKSSLGNMSIAFE</sequence>
<dbReference type="Pfam" id="PF13181">
    <property type="entry name" value="TPR_8"/>
    <property type="match status" value="3"/>
</dbReference>
<gene>
    <name evidence="2" type="ORF">IQ235_18165</name>
</gene>
<organism evidence="2 3">
    <name type="scientific">Zarconia navalis LEGE 11467</name>
    <dbReference type="NCBI Taxonomy" id="1828826"/>
    <lineage>
        <taxon>Bacteria</taxon>
        <taxon>Bacillati</taxon>
        <taxon>Cyanobacteriota</taxon>
        <taxon>Cyanophyceae</taxon>
        <taxon>Oscillatoriophycideae</taxon>
        <taxon>Oscillatoriales</taxon>
        <taxon>Oscillatoriales incertae sedis</taxon>
        <taxon>Zarconia</taxon>
        <taxon>Zarconia navalis</taxon>
    </lineage>
</organism>
<feature type="repeat" description="TPR" evidence="1">
    <location>
        <begin position="280"/>
        <end position="313"/>
    </location>
</feature>
<comment type="caution">
    <text evidence="2">The sequence shown here is derived from an EMBL/GenBank/DDBJ whole genome shotgun (WGS) entry which is preliminary data.</text>
</comment>
<protein>
    <submittedName>
        <fullName evidence="2">Sulfotransferase</fullName>
    </submittedName>
</protein>
<evidence type="ECO:0000256" key="1">
    <source>
        <dbReference type="PROSITE-ProRule" id="PRU00339"/>
    </source>
</evidence>
<feature type="repeat" description="TPR" evidence="1">
    <location>
        <begin position="72"/>
        <end position="105"/>
    </location>
</feature>
<feature type="repeat" description="TPR" evidence="1">
    <location>
        <begin position="106"/>
        <end position="139"/>
    </location>
</feature>
<dbReference type="PANTHER" id="PTHR12558">
    <property type="entry name" value="CELL DIVISION CYCLE 16,23,27"/>
    <property type="match status" value="1"/>
</dbReference>
<dbReference type="RefSeq" id="WP_264322839.1">
    <property type="nucleotide sequence ID" value="NZ_JADEXN010000412.1"/>
</dbReference>
<dbReference type="Pfam" id="PF13432">
    <property type="entry name" value="TPR_16"/>
    <property type="match status" value="1"/>
</dbReference>